<dbReference type="AlphaFoldDB" id="A0A2G5VUG3"/>
<reference evidence="2" key="1">
    <citation type="submission" date="2017-10" db="EMBL/GenBank/DDBJ databases">
        <title>Rapid genome shrinkage in a self-fertile nematode reveals novel sperm competition proteins.</title>
        <authorList>
            <person name="Yin D."/>
            <person name="Schwarz E.M."/>
            <person name="Thomas C.G."/>
            <person name="Felde R.L."/>
            <person name="Korf I.F."/>
            <person name="Cutter A.D."/>
            <person name="Schartner C.M."/>
            <person name="Ralston E.J."/>
            <person name="Meyer B.J."/>
            <person name="Haag E.S."/>
        </authorList>
    </citation>
    <scope>NUCLEOTIDE SEQUENCE [LARGE SCALE GENOMIC DNA]</scope>
    <source>
        <strain evidence="2">JU1422</strain>
    </source>
</reference>
<name>A0A2G5VUG3_9PELO</name>
<proteinExistence type="predicted"/>
<dbReference type="STRING" id="1611254.A0A2G5VUG3"/>
<comment type="caution">
    <text evidence="1">The sequence shown here is derived from an EMBL/GenBank/DDBJ whole genome shotgun (WGS) entry which is preliminary data.</text>
</comment>
<evidence type="ECO:0000313" key="1">
    <source>
        <dbReference type="EMBL" id="PIC55449.1"/>
    </source>
</evidence>
<dbReference type="OrthoDB" id="5890679at2759"/>
<sequence>MLSSFDFFLNVAIPNWRQLTARKLNKKLDDIGPIHLRLRHRRCTVFGVPQIVLEPKEEYWLADGVWQNIPQYIFREWAVHVKNPLGPYVYIKNEPGSLYPIDLVHNLEEETEEETRERLKVEKQERWHALLSTANRITHTARSAKYKPVDDKKIEKLARRFIQIILIINK</sequence>
<keyword evidence="2" id="KW-1185">Reference proteome</keyword>
<organism evidence="1 2">
    <name type="scientific">Caenorhabditis nigoni</name>
    <dbReference type="NCBI Taxonomy" id="1611254"/>
    <lineage>
        <taxon>Eukaryota</taxon>
        <taxon>Metazoa</taxon>
        <taxon>Ecdysozoa</taxon>
        <taxon>Nematoda</taxon>
        <taxon>Chromadorea</taxon>
        <taxon>Rhabditida</taxon>
        <taxon>Rhabditina</taxon>
        <taxon>Rhabditomorpha</taxon>
        <taxon>Rhabditoidea</taxon>
        <taxon>Rhabditidae</taxon>
        <taxon>Peloderinae</taxon>
        <taxon>Caenorhabditis</taxon>
    </lineage>
</organism>
<accession>A0A2G5VUG3</accession>
<gene>
    <name evidence="1" type="primary">Cnig_chr_I.g721</name>
    <name evidence="1" type="ORF">B9Z55_000721</name>
</gene>
<dbReference type="EMBL" id="PDUG01000001">
    <property type="protein sequence ID" value="PIC55449.1"/>
    <property type="molecule type" value="Genomic_DNA"/>
</dbReference>
<evidence type="ECO:0008006" key="3">
    <source>
        <dbReference type="Google" id="ProtNLM"/>
    </source>
</evidence>
<evidence type="ECO:0000313" key="2">
    <source>
        <dbReference type="Proteomes" id="UP000230233"/>
    </source>
</evidence>
<dbReference type="Proteomes" id="UP000230233">
    <property type="component" value="Chromosome I"/>
</dbReference>
<protein>
    <recommendedName>
        <fullName evidence="3">PAZ domain-containing protein</fullName>
    </recommendedName>
</protein>